<dbReference type="InterPro" id="IPR012677">
    <property type="entry name" value="Nucleotide-bd_a/b_plait_sf"/>
</dbReference>
<evidence type="ECO:0000313" key="5">
    <source>
        <dbReference type="Proteomes" id="UP000054408"/>
    </source>
</evidence>
<evidence type="ECO:0000256" key="1">
    <source>
        <dbReference type="ARBA" id="ARBA00022884"/>
    </source>
</evidence>
<dbReference type="GO" id="GO:0003723">
    <property type="term" value="F:RNA binding"/>
    <property type="evidence" value="ECO:0007669"/>
    <property type="project" value="UniProtKB-UniRule"/>
</dbReference>
<feature type="domain" description="RRM" evidence="3">
    <location>
        <begin position="2"/>
        <end position="84"/>
    </location>
</feature>
<name>A0A0L0D4Z6_THETB</name>
<proteinExistence type="predicted"/>
<dbReference type="Proteomes" id="UP000054408">
    <property type="component" value="Unassembled WGS sequence"/>
</dbReference>
<dbReference type="Gene3D" id="3.30.70.330">
    <property type="match status" value="1"/>
</dbReference>
<dbReference type="InterPro" id="IPR000504">
    <property type="entry name" value="RRM_dom"/>
</dbReference>
<accession>A0A0L0D4Z6</accession>
<keyword evidence="5" id="KW-1185">Reference proteome</keyword>
<evidence type="ECO:0000259" key="3">
    <source>
        <dbReference type="PROSITE" id="PS50102"/>
    </source>
</evidence>
<dbReference type="EMBL" id="GL349445">
    <property type="protein sequence ID" value="KNC47131.1"/>
    <property type="molecule type" value="Genomic_DNA"/>
</dbReference>
<dbReference type="PANTHER" id="PTHR48024">
    <property type="entry name" value="GEO13361P1-RELATED"/>
    <property type="match status" value="1"/>
</dbReference>
<dbReference type="PROSITE" id="PS50102">
    <property type="entry name" value="RRM"/>
    <property type="match status" value="1"/>
</dbReference>
<dbReference type="AlphaFoldDB" id="A0A0L0D4Z6"/>
<dbReference type="SMART" id="SM00360">
    <property type="entry name" value="RRM"/>
    <property type="match status" value="1"/>
</dbReference>
<dbReference type="RefSeq" id="XP_013759907.1">
    <property type="nucleotide sequence ID" value="XM_013904453.1"/>
</dbReference>
<evidence type="ECO:0000256" key="2">
    <source>
        <dbReference type="PROSITE-ProRule" id="PRU00176"/>
    </source>
</evidence>
<gene>
    <name evidence="4" type="ORF">AMSG_03560</name>
</gene>
<dbReference type="InterPro" id="IPR035979">
    <property type="entry name" value="RBD_domain_sf"/>
</dbReference>
<evidence type="ECO:0000313" key="4">
    <source>
        <dbReference type="EMBL" id="KNC47131.1"/>
    </source>
</evidence>
<reference evidence="4 5" key="1">
    <citation type="submission" date="2010-05" db="EMBL/GenBank/DDBJ databases">
        <title>The Genome Sequence of Thecamonas trahens ATCC 50062.</title>
        <authorList>
            <consortium name="The Broad Institute Genome Sequencing Platform"/>
            <person name="Russ C."/>
            <person name="Cuomo C."/>
            <person name="Shea T."/>
            <person name="Young S.K."/>
            <person name="Zeng Q."/>
            <person name="Koehrsen M."/>
            <person name="Haas B."/>
            <person name="Borodovsky M."/>
            <person name="Guigo R."/>
            <person name="Alvarado L."/>
            <person name="Berlin A."/>
            <person name="Bochicchio J."/>
            <person name="Borenstein D."/>
            <person name="Chapman S."/>
            <person name="Chen Z."/>
            <person name="Freedman E."/>
            <person name="Gellesch M."/>
            <person name="Goldberg J."/>
            <person name="Griggs A."/>
            <person name="Gujja S."/>
            <person name="Heilman E."/>
            <person name="Heiman D."/>
            <person name="Hepburn T."/>
            <person name="Howarth C."/>
            <person name="Jen D."/>
            <person name="Larson L."/>
            <person name="Mehta T."/>
            <person name="Park D."/>
            <person name="Pearson M."/>
            <person name="Roberts A."/>
            <person name="Saif S."/>
            <person name="Shenoy N."/>
            <person name="Sisk P."/>
            <person name="Stolte C."/>
            <person name="Sykes S."/>
            <person name="Thomson T."/>
            <person name="Walk T."/>
            <person name="White J."/>
            <person name="Yandava C."/>
            <person name="Burger G."/>
            <person name="Gray M.W."/>
            <person name="Holland P.W.H."/>
            <person name="King N."/>
            <person name="Lang F.B.F."/>
            <person name="Roger A.J."/>
            <person name="Ruiz-Trillo I."/>
            <person name="Lander E."/>
            <person name="Nusbaum C."/>
        </authorList>
    </citation>
    <scope>NUCLEOTIDE SEQUENCE [LARGE SCALE GENOMIC DNA]</scope>
    <source>
        <strain evidence="4 5">ATCC 50062</strain>
    </source>
</reference>
<dbReference type="STRING" id="461836.A0A0L0D4Z6"/>
<organism evidence="4 5">
    <name type="scientific">Thecamonas trahens ATCC 50062</name>
    <dbReference type="NCBI Taxonomy" id="461836"/>
    <lineage>
        <taxon>Eukaryota</taxon>
        <taxon>Apusozoa</taxon>
        <taxon>Apusomonadida</taxon>
        <taxon>Apusomonadidae</taxon>
        <taxon>Thecamonas</taxon>
    </lineage>
</organism>
<sequence length="104" mass="11781">MSKIFVFGLPWKTTSRELMRHFQRFGTVLEAHAAVKDKRSQHEPRALGAGYGFVCFTSVEEAEAACALPHELRGRELVVRIADKPVAFTGKHLKPRFSFLKKPL</sequence>
<keyword evidence="1 2" id="KW-0694">RNA-binding</keyword>
<dbReference type="Pfam" id="PF00076">
    <property type="entry name" value="RRM_1"/>
    <property type="match status" value="1"/>
</dbReference>
<dbReference type="GeneID" id="25563151"/>
<dbReference type="OrthoDB" id="1875751at2759"/>
<dbReference type="GO" id="GO:0005634">
    <property type="term" value="C:nucleus"/>
    <property type="evidence" value="ECO:0007669"/>
    <property type="project" value="TreeGrafter"/>
</dbReference>
<dbReference type="PANTHER" id="PTHR48024:SF56">
    <property type="entry name" value="HETEROGENEOUS NUCLEAR RIBONUCLEOPROTEIN A0"/>
    <property type="match status" value="1"/>
</dbReference>
<dbReference type="SUPFAM" id="SSF54928">
    <property type="entry name" value="RNA-binding domain, RBD"/>
    <property type="match status" value="1"/>
</dbReference>
<dbReference type="InterPro" id="IPR050886">
    <property type="entry name" value="RNA-binding_reg"/>
</dbReference>
<protein>
    <recommendedName>
        <fullName evidence="3">RRM domain-containing protein</fullName>
    </recommendedName>
</protein>